<gene>
    <name evidence="2" type="ORF">LTR78_006660</name>
</gene>
<dbReference type="AlphaFoldDB" id="A0AAE0WKK2"/>
<dbReference type="EMBL" id="JAUTXT010000025">
    <property type="protein sequence ID" value="KAK3673426.1"/>
    <property type="molecule type" value="Genomic_DNA"/>
</dbReference>
<proteinExistence type="predicted"/>
<evidence type="ECO:0000313" key="3">
    <source>
        <dbReference type="Proteomes" id="UP001274830"/>
    </source>
</evidence>
<evidence type="ECO:0000313" key="2">
    <source>
        <dbReference type="EMBL" id="KAK3673426.1"/>
    </source>
</evidence>
<comment type="caution">
    <text evidence="2">The sequence shown here is derived from an EMBL/GenBank/DDBJ whole genome shotgun (WGS) entry which is preliminary data.</text>
</comment>
<feature type="compositionally biased region" description="Acidic residues" evidence="1">
    <location>
        <begin position="165"/>
        <end position="182"/>
    </location>
</feature>
<feature type="region of interest" description="Disordered" evidence="1">
    <location>
        <begin position="151"/>
        <end position="321"/>
    </location>
</feature>
<feature type="compositionally biased region" description="Basic and acidic residues" evidence="1">
    <location>
        <begin position="310"/>
        <end position="321"/>
    </location>
</feature>
<feature type="compositionally biased region" description="Polar residues" evidence="1">
    <location>
        <begin position="279"/>
        <end position="307"/>
    </location>
</feature>
<reference evidence="2" key="1">
    <citation type="submission" date="2023-07" db="EMBL/GenBank/DDBJ databases">
        <title>Black Yeasts Isolated from many extreme environments.</title>
        <authorList>
            <person name="Coleine C."/>
            <person name="Stajich J.E."/>
            <person name="Selbmann L."/>
        </authorList>
    </citation>
    <scope>NUCLEOTIDE SEQUENCE</scope>
    <source>
        <strain evidence="2">CCFEE 5485</strain>
    </source>
</reference>
<feature type="compositionally biased region" description="Gly residues" evidence="1">
    <location>
        <begin position="260"/>
        <end position="270"/>
    </location>
</feature>
<sequence length="321" mass="34974">MSAARRCGLSYKHVQDDANIAQGDDQEDPQRTVDLEADNRRLRAEVEKYRMATETKAAKNLRGAEIFAKGYAESKIEAAKDLRAAKALAEKYAASAIEVAKYKMAMEVTAKKCAASMTELARERKEFEMALQEVQKRTSQGTVISILLTRSKQAQEQEIVRETGAGDEEGREEDEEKEEEGEASAKARCNQPRADVPCDARDERSTEPDGQGDSSRGRGGYTGHLRGCGRGRGRESHAKGRGGYTGHLRARGRGPRQGQSGRGGPYGGTGRQDDPADHATQTNTSTPNGAGEAQTPNGRQHSSTSYNEDGDIKQEPPEDEK</sequence>
<name>A0AAE0WKK2_9PEZI</name>
<accession>A0AAE0WKK2</accession>
<feature type="compositionally biased region" description="Basic and acidic residues" evidence="1">
    <location>
        <begin position="196"/>
        <end position="207"/>
    </location>
</feature>
<evidence type="ECO:0000256" key="1">
    <source>
        <dbReference type="SAM" id="MobiDB-lite"/>
    </source>
</evidence>
<dbReference type="Proteomes" id="UP001274830">
    <property type="component" value="Unassembled WGS sequence"/>
</dbReference>
<protein>
    <submittedName>
        <fullName evidence="2">Uncharacterized protein</fullName>
    </submittedName>
</protein>
<keyword evidence="3" id="KW-1185">Reference proteome</keyword>
<feature type="compositionally biased region" description="Gly residues" evidence="1">
    <location>
        <begin position="217"/>
        <end position="230"/>
    </location>
</feature>
<organism evidence="2 3">
    <name type="scientific">Recurvomyces mirabilis</name>
    <dbReference type="NCBI Taxonomy" id="574656"/>
    <lineage>
        <taxon>Eukaryota</taxon>
        <taxon>Fungi</taxon>
        <taxon>Dikarya</taxon>
        <taxon>Ascomycota</taxon>
        <taxon>Pezizomycotina</taxon>
        <taxon>Dothideomycetes</taxon>
        <taxon>Dothideomycetidae</taxon>
        <taxon>Mycosphaerellales</taxon>
        <taxon>Teratosphaeriaceae</taxon>
        <taxon>Recurvomyces</taxon>
    </lineage>
</organism>